<dbReference type="SUPFAM" id="SSF53474">
    <property type="entry name" value="alpha/beta-Hydrolases"/>
    <property type="match status" value="1"/>
</dbReference>
<dbReference type="InterPro" id="IPR029058">
    <property type="entry name" value="AB_hydrolase_fold"/>
</dbReference>
<dbReference type="Gene3D" id="3.40.50.1820">
    <property type="entry name" value="alpha/beta hydrolase"/>
    <property type="match status" value="1"/>
</dbReference>
<dbReference type="Pfam" id="PF00561">
    <property type="entry name" value="Abhydrolase_1"/>
    <property type="match status" value="1"/>
</dbReference>
<evidence type="ECO:0000313" key="3">
    <source>
        <dbReference type="EMBL" id="OIJ43554.1"/>
    </source>
</evidence>
<dbReference type="PANTHER" id="PTHR43689:SF8">
    <property type="entry name" value="ALPHA_BETA-HYDROLASES SUPERFAMILY PROTEIN"/>
    <property type="match status" value="1"/>
</dbReference>
<keyword evidence="1" id="KW-1133">Transmembrane helix</keyword>
<reference evidence="3 4" key="1">
    <citation type="submission" date="2014-10" db="EMBL/GenBank/DDBJ databases">
        <authorList>
            <person name="Seo M.-J."/>
            <person name="Seok Y.J."/>
            <person name="Cha I.-T."/>
        </authorList>
    </citation>
    <scope>NUCLEOTIDE SEQUENCE [LARGE SCALE GENOMIC DNA]</scope>
    <source>
        <strain evidence="3 4">NEU</strain>
    </source>
</reference>
<feature type="domain" description="AB hydrolase-1" evidence="2">
    <location>
        <begin position="66"/>
        <end position="307"/>
    </location>
</feature>
<dbReference type="Proteomes" id="UP000180246">
    <property type="component" value="Unassembled WGS sequence"/>
</dbReference>
<protein>
    <submittedName>
        <fullName evidence="3">Alpha/beta hydrolase family protein</fullName>
    </submittedName>
</protein>
<proteinExistence type="predicted"/>
<dbReference type="InterPro" id="IPR000639">
    <property type="entry name" value="Epox_hydrolase-like"/>
</dbReference>
<evidence type="ECO:0000259" key="2">
    <source>
        <dbReference type="Pfam" id="PF00561"/>
    </source>
</evidence>
<dbReference type="AlphaFoldDB" id="A0A1S2NFR4"/>
<evidence type="ECO:0000256" key="1">
    <source>
        <dbReference type="SAM" id="Phobius"/>
    </source>
</evidence>
<keyword evidence="1" id="KW-0812">Transmembrane</keyword>
<organism evidence="3 4">
    <name type="scientific">Massilia timonae</name>
    <dbReference type="NCBI Taxonomy" id="47229"/>
    <lineage>
        <taxon>Bacteria</taxon>
        <taxon>Pseudomonadati</taxon>
        <taxon>Pseudomonadota</taxon>
        <taxon>Betaproteobacteria</taxon>
        <taxon>Burkholderiales</taxon>
        <taxon>Oxalobacteraceae</taxon>
        <taxon>Telluria group</taxon>
        <taxon>Massilia</taxon>
    </lineage>
</organism>
<dbReference type="InterPro" id="IPR000073">
    <property type="entry name" value="AB_hydrolase_1"/>
</dbReference>
<keyword evidence="1" id="KW-0472">Membrane</keyword>
<feature type="transmembrane region" description="Helical" evidence="1">
    <location>
        <begin position="14"/>
        <end position="32"/>
    </location>
</feature>
<dbReference type="PRINTS" id="PR00412">
    <property type="entry name" value="EPOXHYDRLASE"/>
</dbReference>
<evidence type="ECO:0000313" key="4">
    <source>
        <dbReference type="Proteomes" id="UP000180246"/>
    </source>
</evidence>
<dbReference type="PRINTS" id="PR00111">
    <property type="entry name" value="ABHYDROLASE"/>
</dbReference>
<gene>
    <name evidence="3" type="ORF">LO55_3963</name>
</gene>
<keyword evidence="3" id="KW-0378">Hydrolase</keyword>
<name>A0A1S2NFR4_9BURK</name>
<accession>A0A1S2NFR4</accession>
<sequence>MTSNLRGASSGRRLSTGAALAGIGLLASWLFVRARTRRAEQAHPPAGRFITVDGVRLHYLERGTGPALVLLHGNGVDATDWERSGVLDAAAEHYRVIAFDRPGFGYSERPRSTVWTPDRQARLLHHALQELQVASAIVAGHSWGTLVALAMGLQVPDFVRGLVLVSGYYYPSLRMDVMVGAPPALPLVGDALRYTVAPLAGRLIWPAAAGRAFAPLPVSERFREMSPWMVLRPAQLRANAADSSLMVPAAMSLARRYGRLKVPVQILSGTQDGVCDCARNAERLHAALRHSELSVTPGVGHMLHYAEPGKVLGAIDAIASQVGVPAHLPTARENTAAAAGESGV</sequence>
<dbReference type="RefSeq" id="WP_229410190.1">
    <property type="nucleotide sequence ID" value="NZ_JRYB01000001.1"/>
</dbReference>
<comment type="caution">
    <text evidence="3">The sequence shown here is derived from an EMBL/GenBank/DDBJ whole genome shotgun (WGS) entry which is preliminary data.</text>
</comment>
<dbReference type="GO" id="GO:0016787">
    <property type="term" value="F:hydrolase activity"/>
    <property type="evidence" value="ECO:0007669"/>
    <property type="project" value="UniProtKB-KW"/>
</dbReference>
<dbReference type="PANTHER" id="PTHR43689">
    <property type="entry name" value="HYDROLASE"/>
    <property type="match status" value="1"/>
</dbReference>
<dbReference type="EMBL" id="JRYB01000001">
    <property type="protein sequence ID" value="OIJ43554.1"/>
    <property type="molecule type" value="Genomic_DNA"/>
</dbReference>